<evidence type="ECO:0000313" key="4">
    <source>
        <dbReference type="Proteomes" id="UP000070444"/>
    </source>
</evidence>
<dbReference type="STRING" id="796925.A0A137PES5"/>
<organism evidence="3 4">
    <name type="scientific">Conidiobolus coronatus (strain ATCC 28846 / CBS 209.66 / NRRL 28638)</name>
    <name type="common">Delacroixia coronata</name>
    <dbReference type="NCBI Taxonomy" id="796925"/>
    <lineage>
        <taxon>Eukaryota</taxon>
        <taxon>Fungi</taxon>
        <taxon>Fungi incertae sedis</taxon>
        <taxon>Zoopagomycota</taxon>
        <taxon>Entomophthoromycotina</taxon>
        <taxon>Entomophthoromycetes</taxon>
        <taxon>Entomophthorales</taxon>
        <taxon>Ancylistaceae</taxon>
        <taxon>Conidiobolus</taxon>
    </lineage>
</organism>
<dbReference type="GO" id="GO:0004622">
    <property type="term" value="F:phosphatidylcholine lysophospholipase activity"/>
    <property type="evidence" value="ECO:0007669"/>
    <property type="project" value="TreeGrafter"/>
</dbReference>
<keyword evidence="1" id="KW-1133">Transmembrane helix</keyword>
<keyword evidence="3" id="KW-0378">Hydrolase</keyword>
<dbReference type="OrthoDB" id="446723at2759"/>
<dbReference type="OMA" id="YELHNCL"/>
<dbReference type="GO" id="GO:0047372">
    <property type="term" value="F:monoacylglycerol lipase activity"/>
    <property type="evidence" value="ECO:0007669"/>
    <property type="project" value="TreeGrafter"/>
</dbReference>
<keyword evidence="1" id="KW-0812">Transmembrane</keyword>
<dbReference type="AlphaFoldDB" id="A0A137PES5"/>
<evidence type="ECO:0000256" key="1">
    <source>
        <dbReference type="SAM" id="Phobius"/>
    </source>
</evidence>
<gene>
    <name evidence="3" type="ORF">CONCODRAFT_83494</name>
</gene>
<dbReference type="InterPro" id="IPR029058">
    <property type="entry name" value="AB_hydrolase_fold"/>
</dbReference>
<dbReference type="PANTHER" id="PTHR12277:SF194">
    <property type="entry name" value="FI04476P"/>
    <property type="match status" value="1"/>
</dbReference>
<dbReference type="Gene3D" id="3.40.50.1820">
    <property type="entry name" value="alpha/beta hydrolase"/>
    <property type="match status" value="1"/>
</dbReference>
<dbReference type="Pfam" id="PF12146">
    <property type="entry name" value="Hydrolase_4"/>
    <property type="match status" value="1"/>
</dbReference>
<proteinExistence type="predicted"/>
<evidence type="ECO:0000259" key="2">
    <source>
        <dbReference type="Pfam" id="PF12146"/>
    </source>
</evidence>
<dbReference type="SUPFAM" id="SSF53474">
    <property type="entry name" value="alpha/beta-Hydrolases"/>
    <property type="match status" value="1"/>
</dbReference>
<accession>A0A137PES5</accession>
<dbReference type="InterPro" id="IPR022742">
    <property type="entry name" value="Hydrolase_4"/>
</dbReference>
<dbReference type="Proteomes" id="UP000070444">
    <property type="component" value="Unassembled WGS sequence"/>
</dbReference>
<feature type="transmembrane region" description="Helical" evidence="1">
    <location>
        <begin position="6"/>
        <end position="25"/>
    </location>
</feature>
<feature type="domain" description="Serine aminopeptidase S33" evidence="2">
    <location>
        <begin position="137"/>
        <end position="224"/>
    </location>
</feature>
<dbReference type="GO" id="GO:0052651">
    <property type="term" value="P:monoacylglycerol catabolic process"/>
    <property type="evidence" value="ECO:0007669"/>
    <property type="project" value="TreeGrafter"/>
</dbReference>
<keyword evidence="1" id="KW-0472">Membrane</keyword>
<name>A0A137PES5_CONC2</name>
<sequence length="354" mass="40194">MISTLSKLSAVPIGLYLIFIVVIHFQSVQREFLFGHRANLPNPESLSTPALHGFPDNQVRNFYVENEENNKLGVWQIIPTKAYWNEVNSDRKNFDDSFYDSFLSNPKTTTLIYLHGKFGNRGVPPRVYTYQKLASVNDFNVIAVDYTGFGDSTGSPTEQNVVADIKKVWDWLIERGATSDRLIIMGHSMGTAVATKFTEQLQYLDIKPKGLILKAPFTNIQNALFDQKLFGKYHFLGPIGHIPQLRGYLTSVLKLEFDSKSIISKLKLPILLLHGAEDKVLPVTHSEDLFLTVANSTECKTSFISQGHLQSVEVLSGECETHFIQYAKFDHIAHSNYHRFDVVFKVIQEFMDKI</sequence>
<dbReference type="GO" id="GO:0005789">
    <property type="term" value="C:endoplasmic reticulum membrane"/>
    <property type="evidence" value="ECO:0007669"/>
    <property type="project" value="TreeGrafter"/>
</dbReference>
<keyword evidence="4" id="KW-1185">Reference proteome</keyword>
<protein>
    <submittedName>
        <fullName evidence="3">Alpha/beta-hydrolase</fullName>
    </submittedName>
</protein>
<reference evidence="3 4" key="1">
    <citation type="journal article" date="2015" name="Genome Biol. Evol.">
        <title>Phylogenomic analyses indicate that early fungi evolved digesting cell walls of algal ancestors of land plants.</title>
        <authorList>
            <person name="Chang Y."/>
            <person name="Wang S."/>
            <person name="Sekimoto S."/>
            <person name="Aerts A.L."/>
            <person name="Choi C."/>
            <person name="Clum A."/>
            <person name="LaButti K.M."/>
            <person name="Lindquist E.A."/>
            <person name="Yee Ngan C."/>
            <person name="Ohm R.A."/>
            <person name="Salamov A.A."/>
            <person name="Grigoriev I.V."/>
            <person name="Spatafora J.W."/>
            <person name="Berbee M.L."/>
        </authorList>
    </citation>
    <scope>NUCLEOTIDE SEQUENCE [LARGE SCALE GENOMIC DNA]</scope>
    <source>
        <strain evidence="3 4">NRRL 28638</strain>
    </source>
</reference>
<dbReference type="GO" id="GO:0006660">
    <property type="term" value="P:phosphatidylserine catabolic process"/>
    <property type="evidence" value="ECO:0007669"/>
    <property type="project" value="TreeGrafter"/>
</dbReference>
<dbReference type="PANTHER" id="PTHR12277">
    <property type="entry name" value="ALPHA/BETA HYDROLASE DOMAIN-CONTAINING PROTEIN"/>
    <property type="match status" value="1"/>
</dbReference>
<evidence type="ECO:0000313" key="3">
    <source>
        <dbReference type="EMBL" id="KXN73472.1"/>
    </source>
</evidence>
<dbReference type="EMBL" id="KQ964436">
    <property type="protein sequence ID" value="KXN73472.1"/>
    <property type="molecule type" value="Genomic_DNA"/>
</dbReference>